<dbReference type="GO" id="GO:0003677">
    <property type="term" value="F:DNA binding"/>
    <property type="evidence" value="ECO:0007669"/>
    <property type="project" value="InterPro"/>
</dbReference>
<proteinExistence type="predicted"/>
<keyword evidence="2" id="KW-1185">Reference proteome</keyword>
<dbReference type="GO" id="GO:0004803">
    <property type="term" value="F:transposase activity"/>
    <property type="evidence" value="ECO:0007669"/>
    <property type="project" value="InterPro"/>
</dbReference>
<organism evidence="1 2">
    <name type="scientific">Paraburkholderia sartisoli</name>
    <dbReference type="NCBI Taxonomy" id="83784"/>
    <lineage>
        <taxon>Bacteria</taxon>
        <taxon>Pseudomonadati</taxon>
        <taxon>Pseudomonadota</taxon>
        <taxon>Betaproteobacteria</taxon>
        <taxon>Burkholderiales</taxon>
        <taxon>Burkholderiaceae</taxon>
        <taxon>Paraburkholderia</taxon>
    </lineage>
</organism>
<dbReference type="OrthoDB" id="9800877at2"/>
<gene>
    <name evidence="1" type="ORF">SAMN05192564_102615</name>
</gene>
<evidence type="ECO:0000313" key="2">
    <source>
        <dbReference type="Proteomes" id="UP000198638"/>
    </source>
</evidence>
<dbReference type="SUPFAM" id="SSF46689">
    <property type="entry name" value="Homeodomain-like"/>
    <property type="match status" value="1"/>
</dbReference>
<sequence length="161" mass="17137">MTEQHSETSCLKVVTVGKDGKRRFDRRTKQRLVDACLEPGASVAGLALRHGVNANLLHKWIKLHQQRLAGASTQSPTAEPAFVPVVRVSGEQALVELECRSAISSSPETTASSPTVHAAPSTLTVQMPNGITLKLECIGNDASLLSAMIETLGRCDVPAGR</sequence>
<evidence type="ECO:0000313" key="1">
    <source>
        <dbReference type="EMBL" id="SEA66529.1"/>
    </source>
</evidence>
<dbReference type="Proteomes" id="UP000198638">
    <property type="component" value="Unassembled WGS sequence"/>
</dbReference>
<dbReference type="GO" id="GO:0006313">
    <property type="term" value="P:DNA transposition"/>
    <property type="evidence" value="ECO:0007669"/>
    <property type="project" value="InterPro"/>
</dbReference>
<protein>
    <submittedName>
        <fullName evidence="1">Transposase</fullName>
    </submittedName>
</protein>
<reference evidence="2" key="1">
    <citation type="submission" date="2016-10" db="EMBL/GenBank/DDBJ databases">
        <authorList>
            <person name="Varghese N."/>
            <person name="Submissions S."/>
        </authorList>
    </citation>
    <scope>NUCLEOTIDE SEQUENCE [LARGE SCALE GENOMIC DNA]</scope>
    <source>
        <strain evidence="2">LMG 24000</strain>
    </source>
</reference>
<dbReference type="InterPro" id="IPR009057">
    <property type="entry name" value="Homeodomain-like_sf"/>
</dbReference>
<dbReference type="EMBL" id="FNRQ01000002">
    <property type="protein sequence ID" value="SEA66529.1"/>
    <property type="molecule type" value="Genomic_DNA"/>
</dbReference>
<dbReference type="InterPro" id="IPR002514">
    <property type="entry name" value="Transposase_8"/>
</dbReference>
<dbReference type="STRING" id="83784.SAMN05192564_102615"/>
<dbReference type="AlphaFoldDB" id="A0A1H4D267"/>
<dbReference type="NCBIfam" id="NF047595">
    <property type="entry name" value="IS66_ISRel24_TnpA"/>
    <property type="match status" value="1"/>
</dbReference>
<name>A0A1H4D267_9BURK</name>
<dbReference type="RefSeq" id="WP_090532353.1">
    <property type="nucleotide sequence ID" value="NZ_FNRQ01000002.1"/>
</dbReference>
<accession>A0A1H4D267</accession>
<dbReference type="Pfam" id="PF01527">
    <property type="entry name" value="HTH_Tnp_1"/>
    <property type="match status" value="1"/>
</dbReference>